<feature type="compositionally biased region" description="Basic residues" evidence="1">
    <location>
        <begin position="197"/>
        <end position="208"/>
    </location>
</feature>
<dbReference type="Proteomes" id="UP000237144">
    <property type="component" value="Unassembled WGS sequence"/>
</dbReference>
<feature type="region of interest" description="Disordered" evidence="1">
    <location>
        <begin position="1262"/>
        <end position="1447"/>
    </location>
</feature>
<accession>A0A2S5BEA4</accession>
<organism evidence="2 3">
    <name type="scientific">Rhodotorula taiwanensis</name>
    <dbReference type="NCBI Taxonomy" id="741276"/>
    <lineage>
        <taxon>Eukaryota</taxon>
        <taxon>Fungi</taxon>
        <taxon>Dikarya</taxon>
        <taxon>Basidiomycota</taxon>
        <taxon>Pucciniomycotina</taxon>
        <taxon>Microbotryomycetes</taxon>
        <taxon>Sporidiobolales</taxon>
        <taxon>Sporidiobolaceae</taxon>
        <taxon>Rhodotorula</taxon>
    </lineage>
</organism>
<feature type="compositionally biased region" description="Low complexity" evidence="1">
    <location>
        <begin position="1020"/>
        <end position="1034"/>
    </location>
</feature>
<protein>
    <recommendedName>
        <fullName evidence="4">Proteophosphoglycan ppg4</fullName>
    </recommendedName>
</protein>
<feature type="region of interest" description="Disordered" evidence="1">
    <location>
        <begin position="382"/>
        <end position="595"/>
    </location>
</feature>
<feature type="compositionally biased region" description="Low complexity" evidence="1">
    <location>
        <begin position="134"/>
        <end position="145"/>
    </location>
</feature>
<feature type="compositionally biased region" description="Acidic residues" evidence="1">
    <location>
        <begin position="502"/>
        <end position="519"/>
    </location>
</feature>
<feature type="compositionally biased region" description="Low complexity" evidence="1">
    <location>
        <begin position="318"/>
        <end position="329"/>
    </location>
</feature>
<feature type="compositionally biased region" description="Polar residues" evidence="1">
    <location>
        <begin position="177"/>
        <end position="194"/>
    </location>
</feature>
<feature type="region of interest" description="Disordered" evidence="1">
    <location>
        <begin position="951"/>
        <end position="1048"/>
    </location>
</feature>
<feature type="region of interest" description="Disordered" evidence="1">
    <location>
        <begin position="1610"/>
        <end position="1641"/>
    </location>
</feature>
<dbReference type="OrthoDB" id="2528628at2759"/>
<feature type="compositionally biased region" description="Low complexity" evidence="1">
    <location>
        <begin position="275"/>
        <end position="294"/>
    </location>
</feature>
<feature type="compositionally biased region" description="Acidic residues" evidence="1">
    <location>
        <begin position="234"/>
        <end position="243"/>
    </location>
</feature>
<dbReference type="EMBL" id="PJQD01000019">
    <property type="protein sequence ID" value="POY75105.1"/>
    <property type="molecule type" value="Genomic_DNA"/>
</dbReference>
<feature type="compositionally biased region" description="Acidic residues" evidence="1">
    <location>
        <begin position="987"/>
        <end position="997"/>
    </location>
</feature>
<feature type="compositionally biased region" description="Low complexity" evidence="1">
    <location>
        <begin position="152"/>
        <end position="161"/>
    </location>
</feature>
<sequence length="1679" mass="178072">MPALLAVPATTTTTNTTSRIPRTRSGTVVRARPVSGTDNDENAKPSTSRRRASLAGKSAGDSTRGKRRVVFTWITAANQDSAVPLMMPTPPNSQSPPRNKGLNAVAQRVEPADVGPASAKPSKLSRARPHAGPAASGSTTASTTAKPRRAPSRSPIPAGPSHAPHVLAARRRASVSPLPSNSTIPPPVATSSATLPKKSRQPRKKVVRPRPSELLPVPIGSPPPSQNREGGAGPDDDDSEADELLLLPPEMTRGRGEGKVRPPHHHYRYPTRAGSASASTSQQSSFSMRRSPSSEVVGGSSQPASLESREKSVKSEDSTAASGAYFAADGADRDRATMKAGMSFSITAPSSDAAFGDADPFGELGEVAASVDDQAQDNINAAAAAAEDGADMGGFDGHDYFEPDDYRAGASPEPTTAADLDGDDEEQRGDEDEMALEAGPRFADLEDASSGSELGPGDDHSEGELEHDVPENPEGDAPLTVESAASMRDETEQEAVTAAADAETDDIDDSDSSTDEAEPALDRSSYELPSHSARQSRPSYPPLSPTRTGEVDDVVPVRMESSSPEPESQPEPQPEQALQAEKEDESEEQIRVEEAEDVFGTAVTQDTSAENVKPSLVALSGAGSPRPFPLHGTPSASVLPALLRPSSFFPAATRSPSPAAFGSPNPLPSPAARPTLQFASPRLPRDRLASTAPSLTAQSMCATIPGSTSLAHDLSPAKIWTRGPAFFRSSSFSPPAHAALPKTATLFERHPGGRAARQRARGEPGAVEQSREYQPGAGLDTSSPSQSQEAGSSSMRRDLRGSEASDDDDDDDEEDEVILVGEESQALERAQSRSLSPASSASSAAKGPSQPVSQKDGMLSDPASESDRDLHSPARSISGDIRMGSPSPRQSTSSEREQPATLRETAGGAETDCRMASPSPARSEYSKAQGSPLRARFGEFVEGSKSRIQGLLFGSPQKTPAAPARDAPTSAKHVQGSECESAAENVNTEDEDEDDQAEQPFTDPKLHPRGPVSVADSTFSASRSMASFASSNASRRSRRRSRPSHPTLPVIEISSTDAHAAARAAAILKVYHKYVEQGVEAVDLERLVAAEQAGVAFDKSLAPGVVPGLEDDDEEEEELRTLLLDAEDEVREMVPRQPSVLANDILTDPYQTRAAGSRTIEAPVTVPTSWTSREWRRLEQALVEVGRKRLRASSVASAASTSVSMTSEAIAAASVTGEDVEPDEVIEAFLRKWRISNDALQADWAWDKLVIRVEALKARRAKDARTRRASTADSAQTAPKVRSRRRQPRELSVVQETADEVAAASNSEEELEVDDDSLVKLESSDEADADALTPVDERNFAETSSDEEDGANDETFFAPERRYRRRRSSIEPVHQPTALANPALRHLYDATPAPEKPQLPFNGIVRAAQPSADRKDEVDESGSDSGSPGTPETPIPAGEAGRSPSSASRLLSYLGSFVRRSPAVSPSSTRAASRSTTPESPSGPEMQQVLRGGGDPIVPLNFASTSGSFVAGTSQPLPPISDRKILPLPPSHTVDAALTSRASLDEPSFDTSLAGNTTSASSSFVPLAFRRRRRSSNSGERSLVWDVVNAIEEAESSREEEEARIVDLLQNSSGSLSGAGTKRRAAAGDLRGGDAKGKGKAVDWRGYVEIDRELERGFLATGLRATDRRVSGEKRATRR</sequence>
<name>A0A2S5BEA4_9BASI</name>
<evidence type="ECO:0000313" key="3">
    <source>
        <dbReference type="Proteomes" id="UP000237144"/>
    </source>
</evidence>
<feature type="compositionally biased region" description="Acidic residues" evidence="1">
    <location>
        <begin position="1307"/>
        <end position="1316"/>
    </location>
</feature>
<comment type="caution">
    <text evidence="2">The sequence shown here is derived from an EMBL/GenBank/DDBJ whole genome shotgun (WGS) entry which is preliminary data.</text>
</comment>
<feature type="compositionally biased region" description="Low complexity" evidence="1">
    <location>
        <begin position="782"/>
        <end position="794"/>
    </location>
</feature>
<feature type="region of interest" description="Disordered" evidence="1">
    <location>
        <begin position="1460"/>
        <end position="1498"/>
    </location>
</feature>
<feature type="compositionally biased region" description="Basic and acidic residues" evidence="1">
    <location>
        <begin position="396"/>
        <end position="407"/>
    </location>
</feature>
<evidence type="ECO:0000313" key="2">
    <source>
        <dbReference type="EMBL" id="POY75105.1"/>
    </source>
</evidence>
<evidence type="ECO:0008006" key="4">
    <source>
        <dbReference type="Google" id="ProtNLM"/>
    </source>
</evidence>
<gene>
    <name evidence="2" type="ORF">BMF94_1735</name>
</gene>
<evidence type="ECO:0000256" key="1">
    <source>
        <dbReference type="SAM" id="MobiDB-lite"/>
    </source>
</evidence>
<feature type="region of interest" description="Disordered" evidence="1">
    <location>
        <begin position="653"/>
        <end position="695"/>
    </location>
</feature>
<feature type="compositionally biased region" description="Basic and acidic residues" evidence="1">
    <location>
        <begin position="307"/>
        <end position="317"/>
    </location>
</feature>
<feature type="compositionally biased region" description="Low complexity" evidence="1">
    <location>
        <begin position="1423"/>
        <end position="1432"/>
    </location>
</feature>
<feature type="compositionally biased region" description="Low complexity" evidence="1">
    <location>
        <begin position="832"/>
        <end position="845"/>
    </location>
</feature>
<proteinExistence type="predicted"/>
<feature type="region of interest" description="Disordered" evidence="1">
    <location>
        <begin position="1"/>
        <end position="65"/>
    </location>
</feature>
<reference evidence="2 3" key="1">
    <citation type="journal article" date="2018" name="Front. Microbiol.">
        <title>Prospects for Fungal Bioremediation of Acidic Radioactive Waste Sites: Characterization and Genome Sequence of Rhodotorula taiwanensis MD1149.</title>
        <authorList>
            <person name="Tkavc R."/>
            <person name="Matrosova V.Y."/>
            <person name="Grichenko O.E."/>
            <person name="Gostincar C."/>
            <person name="Volpe R.P."/>
            <person name="Klimenkova P."/>
            <person name="Gaidamakova E.K."/>
            <person name="Zhou C.E."/>
            <person name="Stewart B.J."/>
            <person name="Lyman M.G."/>
            <person name="Malfatti S.A."/>
            <person name="Rubinfeld B."/>
            <person name="Courtot M."/>
            <person name="Singh J."/>
            <person name="Dalgard C.L."/>
            <person name="Hamilton T."/>
            <person name="Frey K.G."/>
            <person name="Gunde-Cimerman N."/>
            <person name="Dugan L."/>
            <person name="Daly M.J."/>
        </authorList>
    </citation>
    <scope>NUCLEOTIDE SEQUENCE [LARGE SCALE GENOMIC DNA]</scope>
    <source>
        <strain evidence="2 3">MD1149</strain>
    </source>
</reference>
<keyword evidence="3" id="KW-1185">Reference proteome</keyword>
<feature type="compositionally biased region" description="Acidic residues" evidence="1">
    <location>
        <begin position="804"/>
        <end position="817"/>
    </location>
</feature>
<feature type="region of interest" description="Disordered" evidence="1">
    <location>
        <begin position="82"/>
        <end position="332"/>
    </location>
</feature>
<feature type="compositionally biased region" description="Basic and acidic residues" evidence="1">
    <location>
        <begin position="457"/>
        <end position="470"/>
    </location>
</feature>
<feature type="region of interest" description="Disordered" evidence="1">
    <location>
        <begin position="747"/>
        <end position="934"/>
    </location>
</feature>
<feature type="compositionally biased region" description="Low complexity" evidence="1">
    <location>
        <begin position="1460"/>
        <end position="1478"/>
    </location>
</feature>
<feature type="compositionally biased region" description="Acidic residues" evidence="1">
    <location>
        <begin position="420"/>
        <end position="435"/>
    </location>
</feature>
<feature type="compositionally biased region" description="Basic and acidic residues" evidence="1">
    <location>
        <begin position="1631"/>
        <end position="1641"/>
    </location>
</feature>